<proteinExistence type="predicted"/>
<gene>
    <name evidence="2" type="ORF">SDC9_146626</name>
</gene>
<organism evidence="2">
    <name type="scientific">bioreactor metagenome</name>
    <dbReference type="NCBI Taxonomy" id="1076179"/>
    <lineage>
        <taxon>unclassified sequences</taxon>
        <taxon>metagenomes</taxon>
        <taxon>ecological metagenomes</taxon>
    </lineage>
</organism>
<reference evidence="2" key="1">
    <citation type="submission" date="2019-08" db="EMBL/GenBank/DDBJ databases">
        <authorList>
            <person name="Kucharzyk K."/>
            <person name="Murdoch R.W."/>
            <person name="Higgins S."/>
            <person name="Loffler F."/>
        </authorList>
    </citation>
    <scope>NUCLEOTIDE SEQUENCE</scope>
</reference>
<dbReference type="EMBL" id="VSSQ01045522">
    <property type="protein sequence ID" value="MPM99435.1"/>
    <property type="molecule type" value="Genomic_DNA"/>
</dbReference>
<name>A0A645ED63_9ZZZZ</name>
<dbReference type="SUPFAM" id="SSF55347">
    <property type="entry name" value="Glyceraldehyde-3-phosphate dehydrogenase-like, C-terminal domain"/>
    <property type="match status" value="1"/>
</dbReference>
<dbReference type="InterPro" id="IPR055170">
    <property type="entry name" value="GFO_IDH_MocA-like_dom"/>
</dbReference>
<feature type="domain" description="GFO/IDH/MocA-like oxidoreductase" evidence="1">
    <location>
        <begin position="8"/>
        <end position="98"/>
    </location>
</feature>
<dbReference type="Pfam" id="PF22725">
    <property type="entry name" value="GFO_IDH_MocA_C3"/>
    <property type="match status" value="1"/>
</dbReference>
<dbReference type="AlphaFoldDB" id="A0A645ED63"/>
<comment type="caution">
    <text evidence="2">The sequence shown here is derived from an EMBL/GenBank/DDBJ whole genome shotgun (WGS) entry which is preliminary data.</text>
</comment>
<evidence type="ECO:0000259" key="1">
    <source>
        <dbReference type="Pfam" id="PF22725"/>
    </source>
</evidence>
<evidence type="ECO:0000313" key="2">
    <source>
        <dbReference type="EMBL" id="MPM99435.1"/>
    </source>
</evidence>
<accession>A0A645ED63</accession>
<sequence length="203" mass="22710">MRRNNFSRRDDWQTLLSEGGGQLNNWGPHLIDHALQFLHYRVASVWGELKLVAAQGDAEDSVKILIKGKDGCTVDIEIFGGAALPANVYEVYGSRGALVSADEQDLKLRYIEPDYELKPYPAKKGNPPGSGWIFADNAQLPWRRLTIMTEPKLKVNMNSLYGCLYDTLRDGKPFPIKLEEALAVIEVCDIVKSQSPIYADLQS</sequence>
<dbReference type="Gene3D" id="3.30.360.10">
    <property type="entry name" value="Dihydrodipicolinate Reductase, domain 2"/>
    <property type="match status" value="1"/>
</dbReference>
<protein>
    <recommendedName>
        <fullName evidence="1">GFO/IDH/MocA-like oxidoreductase domain-containing protein</fullName>
    </recommendedName>
</protein>